<protein>
    <submittedName>
        <fullName evidence="2">Nonsense-mediated mRNA decay protein 3 (NMD3)</fullName>
    </submittedName>
</protein>
<evidence type="ECO:0000313" key="2">
    <source>
        <dbReference type="EMBL" id="AIF23677.1"/>
    </source>
</evidence>
<dbReference type="Pfam" id="PF04981">
    <property type="entry name" value="NMD3"/>
    <property type="match status" value="1"/>
</dbReference>
<evidence type="ECO:0000259" key="1">
    <source>
        <dbReference type="Pfam" id="PF04981"/>
    </source>
</evidence>
<name>A0A075IAF3_9EURY</name>
<dbReference type="AlphaFoldDB" id="A0A075IAF3"/>
<accession>A0A075IAF3</accession>
<proteinExistence type="predicted"/>
<gene>
    <name evidence="2" type="primary">NMD3</name>
</gene>
<dbReference type="EMBL" id="KF901237">
    <property type="protein sequence ID" value="AIF23677.1"/>
    <property type="molecule type" value="Genomic_DNA"/>
</dbReference>
<dbReference type="PANTHER" id="PTHR12746:SF2">
    <property type="entry name" value="60S RIBOSOMAL EXPORT PROTEIN NMD3"/>
    <property type="match status" value="1"/>
</dbReference>
<feature type="domain" description="Nmd3 N-terminal" evidence="1">
    <location>
        <begin position="7"/>
        <end position="234"/>
    </location>
</feature>
<dbReference type="PANTHER" id="PTHR12746">
    <property type="entry name" value="NONSENSE-MEDIATED MRNA DECAY PROTEIN 3"/>
    <property type="match status" value="1"/>
</dbReference>
<dbReference type="InterPro" id="IPR039768">
    <property type="entry name" value="Nmd3"/>
</dbReference>
<dbReference type="InterPro" id="IPR007064">
    <property type="entry name" value="Nmd3_N"/>
</dbReference>
<dbReference type="GO" id="GO:0005737">
    <property type="term" value="C:cytoplasm"/>
    <property type="evidence" value="ECO:0007669"/>
    <property type="project" value="TreeGrafter"/>
</dbReference>
<sequence>MLAGAFCIACGAPPPLTSERMCEACLRQRTTLSKMPSTIQQSRCSKCDSHEVRGRWSEMDPDTLADLRIRENLVAEERAKQVDVGFAIESIDDRTNRLHVDVKGTIEGYEFEDQHSILLQTSNAVCPACARKAGSYFEATVQLRSAGRRLDDIELKELRATLDDMLENMESDPMFFVTNEGPVTGGWDLQLGSKAMAKNWCRRLVRRFGGTIKETSTVVGSNDGIDVTRLTLSYRKPAYGLRDVIRFRRQFWIIDGWQKDGPSLRRLDRFERTGASWRDMEKSTVMCSTREQHDVEVLNRDSSAVEVMDPTDYSMITVGLPYDDDGTASRLRIGFIDGAWLALPGAADEV</sequence>
<dbReference type="GO" id="GO:0043023">
    <property type="term" value="F:ribosomal large subunit binding"/>
    <property type="evidence" value="ECO:0007669"/>
    <property type="project" value="InterPro"/>
</dbReference>
<reference evidence="2" key="1">
    <citation type="journal article" date="2014" name="Genome Biol. Evol.">
        <title>Pangenome evidence for extensive interdomain horizontal transfer affecting lineage core and shell genes in uncultured planktonic thaumarchaeota and euryarchaeota.</title>
        <authorList>
            <person name="Deschamps P."/>
            <person name="Zivanovic Y."/>
            <person name="Moreira D."/>
            <person name="Rodriguez-Valera F."/>
            <person name="Lopez-Garcia P."/>
        </authorList>
    </citation>
    <scope>NUCLEOTIDE SEQUENCE</scope>
</reference>
<organism evidence="2">
    <name type="scientific">uncultured marine group II/III euryarchaeote SAT1000_17_H07</name>
    <dbReference type="NCBI Taxonomy" id="1456562"/>
    <lineage>
        <taxon>Archaea</taxon>
        <taxon>Methanobacteriati</taxon>
        <taxon>Methanobacteriota</taxon>
        <taxon>environmental samples</taxon>
    </lineage>
</organism>